<protein>
    <submittedName>
        <fullName evidence="1">Uncharacterized protein</fullName>
    </submittedName>
</protein>
<evidence type="ECO:0000313" key="2">
    <source>
        <dbReference type="Proteomes" id="UP000693946"/>
    </source>
</evidence>
<comment type="caution">
    <text evidence="1">The sequence shown here is derived from an EMBL/GenBank/DDBJ whole genome shotgun (WGS) entry which is preliminary data.</text>
</comment>
<organism evidence="1 2">
    <name type="scientific">Solea senegalensis</name>
    <name type="common">Senegalese sole</name>
    <dbReference type="NCBI Taxonomy" id="28829"/>
    <lineage>
        <taxon>Eukaryota</taxon>
        <taxon>Metazoa</taxon>
        <taxon>Chordata</taxon>
        <taxon>Craniata</taxon>
        <taxon>Vertebrata</taxon>
        <taxon>Euteleostomi</taxon>
        <taxon>Actinopterygii</taxon>
        <taxon>Neopterygii</taxon>
        <taxon>Teleostei</taxon>
        <taxon>Neoteleostei</taxon>
        <taxon>Acanthomorphata</taxon>
        <taxon>Carangaria</taxon>
        <taxon>Pleuronectiformes</taxon>
        <taxon>Pleuronectoidei</taxon>
        <taxon>Soleidae</taxon>
        <taxon>Solea</taxon>
    </lineage>
</organism>
<accession>A0AAV6PJP7</accession>
<dbReference type="EMBL" id="JAGKHQ010000886">
    <property type="protein sequence ID" value="KAG7463294.1"/>
    <property type="molecule type" value="Genomic_DNA"/>
</dbReference>
<name>A0AAV6PJP7_SOLSE</name>
<keyword evidence="2" id="KW-1185">Reference proteome</keyword>
<gene>
    <name evidence="1" type="ORF">JOB18_003885</name>
</gene>
<sequence length="91" mass="10139">MLYTLPVNRLPPAFSGLLLRPQRLGSDLHQSQSFILTEINVESKARKCDFAIDIFIFKSFFTLTKCVNQLIAKLSTVEAAVAAAPKPPHPR</sequence>
<proteinExistence type="predicted"/>
<reference evidence="1 2" key="1">
    <citation type="journal article" date="2021" name="Sci. Rep.">
        <title>Chromosome anchoring in Senegalese sole (Solea senegalensis) reveals sex-associated markers and genome rearrangements in flatfish.</title>
        <authorList>
            <person name="Guerrero-Cozar I."/>
            <person name="Gomez-Garrido J."/>
            <person name="Berbel C."/>
            <person name="Martinez-Blanch J.F."/>
            <person name="Alioto T."/>
            <person name="Claros M.G."/>
            <person name="Gagnaire P.A."/>
            <person name="Manchado M."/>
        </authorList>
    </citation>
    <scope>NUCLEOTIDE SEQUENCE [LARGE SCALE GENOMIC DNA]</scope>
    <source>
        <strain evidence="1">Sse05_10M</strain>
    </source>
</reference>
<dbReference type="AlphaFoldDB" id="A0AAV6PJP7"/>
<evidence type="ECO:0000313" key="1">
    <source>
        <dbReference type="EMBL" id="KAG7463294.1"/>
    </source>
</evidence>
<dbReference type="Proteomes" id="UP000693946">
    <property type="component" value="Unassembled WGS sequence"/>
</dbReference>